<dbReference type="AlphaFoldDB" id="A0A1I0A7G0"/>
<dbReference type="SUPFAM" id="SSF47240">
    <property type="entry name" value="Ferritin-like"/>
    <property type="match status" value="1"/>
</dbReference>
<feature type="domain" description="Ferritin-like diiron" evidence="2">
    <location>
        <begin position="3"/>
        <end position="133"/>
    </location>
</feature>
<dbReference type="InterPro" id="IPR012347">
    <property type="entry name" value="Ferritin-like"/>
</dbReference>
<accession>A0A1I0A7G0</accession>
<dbReference type="Proteomes" id="UP000199568">
    <property type="component" value="Unassembled WGS sequence"/>
</dbReference>
<dbReference type="STRING" id="426128.SAMN05660297_00914"/>
<dbReference type="RefSeq" id="WP_090439944.1">
    <property type="nucleotide sequence ID" value="NZ_FOHU01000002.1"/>
</dbReference>
<organism evidence="3 4">
    <name type="scientific">Natronincola peptidivorans</name>
    <dbReference type="NCBI Taxonomy" id="426128"/>
    <lineage>
        <taxon>Bacteria</taxon>
        <taxon>Bacillati</taxon>
        <taxon>Bacillota</taxon>
        <taxon>Clostridia</taxon>
        <taxon>Peptostreptococcales</taxon>
        <taxon>Natronincolaceae</taxon>
        <taxon>Natronincola</taxon>
    </lineage>
</organism>
<evidence type="ECO:0000256" key="1">
    <source>
        <dbReference type="ARBA" id="ARBA00001965"/>
    </source>
</evidence>
<sequence>MEKLKGTKTEENLWTAFAGESQARNKYTYFAEAASKEGYEDVASTFEKISHHEKEHAKTIFQFLNGIKDTATNLSLSSQSEHYEATTMYEEFEKVARQEGFEEIAEFFKEVAKIEMEHEKTFLSLLAELQKQKK</sequence>
<dbReference type="InterPro" id="IPR003251">
    <property type="entry name" value="Rr_diiron-bd_dom"/>
</dbReference>
<dbReference type="PANTHER" id="PTHR43865">
    <property type="entry name" value="RUBRERYTHRIN-RELATED"/>
    <property type="match status" value="1"/>
</dbReference>
<dbReference type="InterPro" id="IPR052364">
    <property type="entry name" value="Rubrerythrin"/>
</dbReference>
<evidence type="ECO:0000313" key="4">
    <source>
        <dbReference type="Proteomes" id="UP000199568"/>
    </source>
</evidence>
<dbReference type="Pfam" id="PF02915">
    <property type="entry name" value="Rubrerythrin"/>
    <property type="match status" value="1"/>
</dbReference>
<dbReference type="GO" id="GO:0046872">
    <property type="term" value="F:metal ion binding"/>
    <property type="evidence" value="ECO:0007669"/>
    <property type="project" value="InterPro"/>
</dbReference>
<comment type="cofactor">
    <cofactor evidence="1">
        <name>Fe(3+)</name>
        <dbReference type="ChEBI" id="CHEBI:29034"/>
    </cofactor>
</comment>
<dbReference type="PROSITE" id="PS50905">
    <property type="entry name" value="FERRITIN_LIKE"/>
    <property type="match status" value="1"/>
</dbReference>
<dbReference type="InterPro" id="IPR009078">
    <property type="entry name" value="Ferritin-like_SF"/>
</dbReference>
<proteinExistence type="predicted"/>
<evidence type="ECO:0000313" key="3">
    <source>
        <dbReference type="EMBL" id="SES90105.1"/>
    </source>
</evidence>
<dbReference type="EMBL" id="FOHU01000002">
    <property type="protein sequence ID" value="SES90105.1"/>
    <property type="molecule type" value="Genomic_DNA"/>
</dbReference>
<dbReference type="GO" id="GO:0016491">
    <property type="term" value="F:oxidoreductase activity"/>
    <property type="evidence" value="ECO:0007669"/>
    <property type="project" value="InterPro"/>
</dbReference>
<reference evidence="3 4" key="1">
    <citation type="submission" date="2016-10" db="EMBL/GenBank/DDBJ databases">
        <authorList>
            <person name="de Groot N.N."/>
        </authorList>
    </citation>
    <scope>NUCLEOTIDE SEQUENCE [LARGE SCALE GENOMIC DNA]</scope>
    <source>
        <strain evidence="3 4">DSM 18979</strain>
    </source>
</reference>
<dbReference type="OrthoDB" id="9799749at2"/>
<dbReference type="CDD" id="cd01041">
    <property type="entry name" value="Rubrerythrin"/>
    <property type="match status" value="1"/>
</dbReference>
<protein>
    <submittedName>
        <fullName evidence="3">Rubrerythrin</fullName>
    </submittedName>
</protein>
<name>A0A1I0A7G0_9FIRM</name>
<dbReference type="Gene3D" id="1.20.1260.10">
    <property type="match status" value="1"/>
</dbReference>
<gene>
    <name evidence="3" type="ORF">SAMN05660297_00914</name>
</gene>
<dbReference type="InterPro" id="IPR009040">
    <property type="entry name" value="Ferritin-like_diiron"/>
</dbReference>
<keyword evidence="4" id="KW-1185">Reference proteome</keyword>
<evidence type="ECO:0000259" key="2">
    <source>
        <dbReference type="PROSITE" id="PS50905"/>
    </source>
</evidence>
<dbReference type="PANTHER" id="PTHR43865:SF1">
    <property type="entry name" value="RUBRERYTHRIN-RELATED"/>
    <property type="match status" value="1"/>
</dbReference>